<name>A0AAD8R6G8_LOLMU</name>
<keyword evidence="3" id="KW-1185">Reference proteome</keyword>
<accession>A0AAD8R6G8</accession>
<feature type="compositionally biased region" description="Low complexity" evidence="1">
    <location>
        <begin position="8"/>
        <end position="31"/>
    </location>
</feature>
<reference evidence="2" key="1">
    <citation type="submission" date="2023-07" db="EMBL/GenBank/DDBJ databases">
        <title>A chromosome-level genome assembly of Lolium multiflorum.</title>
        <authorList>
            <person name="Chen Y."/>
            <person name="Copetti D."/>
            <person name="Kolliker R."/>
            <person name="Studer B."/>
        </authorList>
    </citation>
    <scope>NUCLEOTIDE SEQUENCE</scope>
    <source>
        <strain evidence="2">02402/16</strain>
        <tissue evidence="2">Leaf</tissue>
    </source>
</reference>
<protein>
    <recommendedName>
        <fullName evidence="4">Retrotransposon gag domain-containing protein</fullName>
    </recommendedName>
</protein>
<dbReference type="EMBL" id="JAUUTY010000006">
    <property type="protein sequence ID" value="KAK1615878.1"/>
    <property type="molecule type" value="Genomic_DNA"/>
</dbReference>
<feature type="region of interest" description="Disordered" evidence="1">
    <location>
        <begin position="1"/>
        <end position="38"/>
    </location>
</feature>
<sequence>MSSPPPASTSSAGSLPASTTATTSVAAITSPSAPPSTPVVYTPEQMSGVINDLVTAVQGIRLYLISSQGPPAPMQPPAATTAASAPWLPALPGATMLPSPPPALPWPAWPPPITTGPAPTSASGVPTQQVRFPPSPSPLPAWINASPSPSPVYSVAGDPPRPTLPDAAAAGHAEPSAGRVAPYVQGVAAPTPPRFAKLDFATFDGSEDPLNWLNQCEQFFRGQRTLASDRTWLASYHLRGTAQTWYYSLEQDEGGMPPWDRFRELCLLRFGPPIRGSRLAELGRLPFTTTVQDFAERRLSLATPRA</sequence>
<comment type="caution">
    <text evidence="2">The sequence shown here is derived from an EMBL/GenBank/DDBJ whole genome shotgun (WGS) entry which is preliminary data.</text>
</comment>
<dbReference type="Proteomes" id="UP001231189">
    <property type="component" value="Unassembled WGS sequence"/>
</dbReference>
<evidence type="ECO:0008006" key="4">
    <source>
        <dbReference type="Google" id="ProtNLM"/>
    </source>
</evidence>
<evidence type="ECO:0000313" key="3">
    <source>
        <dbReference type="Proteomes" id="UP001231189"/>
    </source>
</evidence>
<gene>
    <name evidence="2" type="ORF">QYE76_021395</name>
</gene>
<evidence type="ECO:0000256" key="1">
    <source>
        <dbReference type="SAM" id="MobiDB-lite"/>
    </source>
</evidence>
<feature type="region of interest" description="Disordered" evidence="1">
    <location>
        <begin position="152"/>
        <end position="173"/>
    </location>
</feature>
<evidence type="ECO:0000313" key="2">
    <source>
        <dbReference type="EMBL" id="KAK1615878.1"/>
    </source>
</evidence>
<organism evidence="2 3">
    <name type="scientific">Lolium multiflorum</name>
    <name type="common">Italian ryegrass</name>
    <name type="synonym">Lolium perenne subsp. multiflorum</name>
    <dbReference type="NCBI Taxonomy" id="4521"/>
    <lineage>
        <taxon>Eukaryota</taxon>
        <taxon>Viridiplantae</taxon>
        <taxon>Streptophyta</taxon>
        <taxon>Embryophyta</taxon>
        <taxon>Tracheophyta</taxon>
        <taxon>Spermatophyta</taxon>
        <taxon>Magnoliopsida</taxon>
        <taxon>Liliopsida</taxon>
        <taxon>Poales</taxon>
        <taxon>Poaceae</taxon>
        <taxon>BOP clade</taxon>
        <taxon>Pooideae</taxon>
        <taxon>Poodae</taxon>
        <taxon>Poeae</taxon>
        <taxon>Poeae Chloroplast Group 2 (Poeae type)</taxon>
        <taxon>Loliodinae</taxon>
        <taxon>Loliinae</taxon>
        <taxon>Lolium</taxon>
    </lineage>
</organism>
<dbReference type="AlphaFoldDB" id="A0AAD8R6G8"/>
<proteinExistence type="predicted"/>